<protein>
    <recommendedName>
        <fullName evidence="4">BTB domain-containing protein</fullName>
    </recommendedName>
</protein>
<keyword evidence="3" id="KW-1185">Reference proteome</keyword>
<evidence type="ECO:0000256" key="1">
    <source>
        <dbReference type="SAM" id="MobiDB-lite"/>
    </source>
</evidence>
<dbReference type="EMBL" id="AAHF01000004">
    <property type="protein sequence ID" value="EAL90931.1"/>
    <property type="molecule type" value="Genomic_DNA"/>
</dbReference>
<feature type="compositionally biased region" description="Polar residues" evidence="1">
    <location>
        <begin position="24"/>
        <end position="34"/>
    </location>
</feature>
<comment type="caution">
    <text evidence="2">The sequence shown here is derived from an EMBL/GenBank/DDBJ whole genome shotgun (WGS) entry which is preliminary data.</text>
</comment>
<accession>Q4WRK1</accession>
<name>Q4WRK1_ASPFU</name>
<gene>
    <name evidence="2" type="ORF">AFUA_1G16030</name>
</gene>
<feature type="region of interest" description="Disordered" evidence="1">
    <location>
        <begin position="1"/>
        <end position="50"/>
    </location>
</feature>
<dbReference type="GeneID" id="3509994"/>
<dbReference type="VEuPathDB" id="FungiDB:Afu1g16030"/>
<feature type="region of interest" description="Disordered" evidence="1">
    <location>
        <begin position="394"/>
        <end position="442"/>
    </location>
</feature>
<evidence type="ECO:0008006" key="4">
    <source>
        <dbReference type="Google" id="ProtNLM"/>
    </source>
</evidence>
<dbReference type="KEGG" id="afm:AFUA_1G16030"/>
<dbReference type="PANTHER" id="PTHR37538">
    <property type="entry name" value="BTB DOMAIN-CONTAINING PROTEIN"/>
    <property type="match status" value="1"/>
</dbReference>
<organism evidence="2 3">
    <name type="scientific">Aspergillus fumigatus (strain ATCC MYA-4609 / CBS 101355 / FGSC A1100 / Af293)</name>
    <name type="common">Neosartorya fumigata</name>
    <dbReference type="NCBI Taxonomy" id="330879"/>
    <lineage>
        <taxon>Eukaryota</taxon>
        <taxon>Fungi</taxon>
        <taxon>Dikarya</taxon>
        <taxon>Ascomycota</taxon>
        <taxon>Pezizomycotina</taxon>
        <taxon>Eurotiomycetes</taxon>
        <taxon>Eurotiomycetidae</taxon>
        <taxon>Eurotiales</taxon>
        <taxon>Aspergillaceae</taxon>
        <taxon>Aspergillus</taxon>
        <taxon>Aspergillus subgen. Fumigati</taxon>
    </lineage>
</organism>
<reference evidence="2 3" key="1">
    <citation type="journal article" date="2005" name="Nature">
        <title>Genomic sequence of the pathogenic and allergenic filamentous fungus Aspergillus fumigatus.</title>
        <authorList>
            <person name="Nierman W.C."/>
            <person name="Pain A."/>
            <person name="Anderson M.J."/>
            <person name="Wortman J.R."/>
            <person name="Kim H.S."/>
            <person name="Arroyo J."/>
            <person name="Berriman M."/>
            <person name="Abe K."/>
            <person name="Archer D.B."/>
            <person name="Bermejo C."/>
            <person name="Bennett J."/>
            <person name="Bowyer P."/>
            <person name="Chen D."/>
            <person name="Collins M."/>
            <person name="Coulsen R."/>
            <person name="Davies R."/>
            <person name="Dyer P.S."/>
            <person name="Farman M."/>
            <person name="Fedorova N."/>
            <person name="Fedorova N."/>
            <person name="Feldblyum T.V."/>
            <person name="Fischer R."/>
            <person name="Fosker N."/>
            <person name="Fraser A."/>
            <person name="Garcia J.L."/>
            <person name="Garcia M.J."/>
            <person name="Goble A."/>
            <person name="Goldman G.H."/>
            <person name="Gomi K."/>
            <person name="Griffith-Jones S."/>
            <person name="Gwilliam R."/>
            <person name="Haas B."/>
            <person name="Haas H."/>
            <person name="Harris D."/>
            <person name="Horiuchi H."/>
            <person name="Huang J."/>
            <person name="Humphray S."/>
            <person name="Jimenez J."/>
            <person name="Keller N."/>
            <person name="Khouri H."/>
            <person name="Kitamoto K."/>
            <person name="Kobayashi T."/>
            <person name="Konzack S."/>
            <person name="Kulkarni R."/>
            <person name="Kumagai T."/>
            <person name="Lafon A."/>
            <person name="Latge J.P."/>
            <person name="Li W."/>
            <person name="Lord A."/>
            <person name="Lu C."/>
            <person name="Majoros W.H."/>
            <person name="May G.S."/>
            <person name="Miller B.L."/>
            <person name="Mohamoud Y."/>
            <person name="Molina M."/>
            <person name="Monod M."/>
            <person name="Mouyna I."/>
            <person name="Mulligan S."/>
            <person name="Murphy L."/>
            <person name="O'Neil S."/>
            <person name="Paulsen I."/>
            <person name="Penalva M.A."/>
            <person name="Pertea M."/>
            <person name="Price C."/>
            <person name="Pritchard B.L."/>
            <person name="Quail M.A."/>
            <person name="Rabbinowitsch E."/>
            <person name="Rawlins N."/>
            <person name="Rajandream M.A."/>
            <person name="Reichard U."/>
            <person name="Renauld H."/>
            <person name="Robson G.D."/>
            <person name="Rodriguez de Cordoba S."/>
            <person name="Rodriguez-Pena J.M."/>
            <person name="Ronning C.M."/>
            <person name="Rutter S."/>
            <person name="Salzberg S.L."/>
            <person name="Sanchez M."/>
            <person name="Sanchez-Ferrero J.C."/>
            <person name="Saunders D."/>
            <person name="Seeger K."/>
            <person name="Squares R."/>
            <person name="Squares S."/>
            <person name="Takeuchi M."/>
            <person name="Tekaia F."/>
            <person name="Turner G."/>
            <person name="Vazquez de Aldana C.R."/>
            <person name="Weidman J."/>
            <person name="White O."/>
            <person name="Woodward J."/>
            <person name="Yu J.H."/>
            <person name="Fraser C."/>
            <person name="Galagan J.E."/>
            <person name="Asai K."/>
            <person name="Machida M."/>
            <person name="Hall N."/>
            <person name="Barrell B."/>
            <person name="Denning D.W."/>
        </authorList>
    </citation>
    <scope>NUCLEOTIDE SEQUENCE [LARGE SCALE GENOMIC DNA]</scope>
    <source>
        <strain evidence="2 3">Af293</strain>
    </source>
</reference>
<dbReference type="HOGENOM" id="CLU_049464_0_0_1"/>
<dbReference type="RefSeq" id="XP_752969.1">
    <property type="nucleotide sequence ID" value="XM_747876.1"/>
</dbReference>
<evidence type="ECO:0000313" key="2">
    <source>
        <dbReference type="EMBL" id="EAL90931.1"/>
    </source>
</evidence>
<feature type="compositionally biased region" description="Basic residues" evidence="1">
    <location>
        <begin position="414"/>
        <end position="426"/>
    </location>
</feature>
<dbReference type="STRING" id="330879.Q4WRK1"/>
<evidence type="ECO:0000313" key="3">
    <source>
        <dbReference type="Proteomes" id="UP000002530"/>
    </source>
</evidence>
<dbReference type="AlphaFoldDB" id="Q4WRK1"/>
<dbReference type="OMA" id="RIPACCI"/>
<dbReference type="PANTHER" id="PTHR37538:SF1">
    <property type="entry name" value="BTB DOMAIN-CONTAINING PROTEIN"/>
    <property type="match status" value="1"/>
</dbReference>
<dbReference type="Proteomes" id="UP000002530">
    <property type="component" value="Unassembled WGS sequence"/>
</dbReference>
<proteinExistence type="predicted"/>
<dbReference type="OrthoDB" id="3594103at2759"/>
<sequence length="442" mass="48577">MANKKKPYIKKSVNGEPDPHPKQSHASGSQQSRGDSLIEYNQPESSPYESPTITIRIGHRTYRIPVCYIQNYPQFSSPQPWEPHYTLSEVDDEVGHTIVHFLCTGNYETLRTASETGVSKIAIEYRRSMLVYEAANKYGLYDLKAYAKKYIEMFGKSMSIFDRMEAAREIYSKLPKDEIWLTGYIYKQLQIAFSLDRNIFQRVDFYDGVGKDPNYDKDVMKMVVNIYSEVLSRQANETTLEGSIAEKGAAEDCAAEDGAVEDGVVEEGAVEEGAVEEGAVEGAVEEGAVEDGAVEDGAVEDGAVEDGAVEDGAVEDGAVEDGAVEDGVAEECGAAEDVGDDGALKEAVNLGIPSQPSGTALSFEWDHWTSSSKMGDSFSGYSQWKYEKDTNSLYPENKAEESGGFNAAYEGIKSKKKKDKKKKSNKDKKVEELAEPVPECGC</sequence>
<dbReference type="InParanoid" id="Q4WRK1"/>